<keyword evidence="2" id="KW-1185">Reference proteome</keyword>
<dbReference type="Proteomes" id="UP000214646">
    <property type="component" value="Unassembled WGS sequence"/>
</dbReference>
<sequence length="89" mass="9703">MEQAAQCELLRDIFGNPFCPAIANPSWLTTNVLDLAEAIYADGAYDRFPILADALQDAGCDDADILTHCHTNGPHARGCWVIDLLTGRE</sequence>
<evidence type="ECO:0000313" key="1">
    <source>
        <dbReference type="EMBL" id="OWK43797.1"/>
    </source>
</evidence>
<dbReference type="EMBL" id="NIDE01000004">
    <property type="protein sequence ID" value="OWK43797.1"/>
    <property type="molecule type" value="Genomic_DNA"/>
</dbReference>
<name>A0A225E5U0_9BACT</name>
<comment type="caution">
    <text evidence="1">The sequence shown here is derived from an EMBL/GenBank/DDBJ whole genome shotgun (WGS) entry which is preliminary data.</text>
</comment>
<accession>A0A225E5U0</accession>
<reference evidence="2" key="1">
    <citation type="submission" date="2017-06" db="EMBL/GenBank/DDBJ databases">
        <title>Genome analysis of Fimbriiglobus ruber SP5, the first member of the order Planctomycetales with confirmed chitinolytic capability.</title>
        <authorList>
            <person name="Ravin N.V."/>
            <person name="Rakitin A.L."/>
            <person name="Ivanova A.A."/>
            <person name="Beletsky A.V."/>
            <person name="Kulichevskaya I.S."/>
            <person name="Mardanov A.V."/>
            <person name="Dedysh S.N."/>
        </authorList>
    </citation>
    <scope>NUCLEOTIDE SEQUENCE [LARGE SCALE GENOMIC DNA]</scope>
    <source>
        <strain evidence="2">SP5</strain>
    </source>
</reference>
<gene>
    <name evidence="1" type="ORF">FRUB_03396</name>
</gene>
<evidence type="ECO:0008006" key="3">
    <source>
        <dbReference type="Google" id="ProtNLM"/>
    </source>
</evidence>
<protein>
    <recommendedName>
        <fullName evidence="3">SMI1/KNR4 family protein</fullName>
    </recommendedName>
</protein>
<proteinExistence type="predicted"/>
<dbReference type="OrthoDB" id="286822at2"/>
<dbReference type="AlphaFoldDB" id="A0A225E5U0"/>
<evidence type="ECO:0000313" key="2">
    <source>
        <dbReference type="Proteomes" id="UP000214646"/>
    </source>
</evidence>
<organism evidence="1 2">
    <name type="scientific">Fimbriiglobus ruber</name>
    <dbReference type="NCBI Taxonomy" id="1908690"/>
    <lineage>
        <taxon>Bacteria</taxon>
        <taxon>Pseudomonadati</taxon>
        <taxon>Planctomycetota</taxon>
        <taxon>Planctomycetia</taxon>
        <taxon>Gemmatales</taxon>
        <taxon>Gemmataceae</taxon>
        <taxon>Fimbriiglobus</taxon>
    </lineage>
</organism>